<name>A0A9J7BFF7_9BACT</name>
<proteinExistence type="predicted"/>
<dbReference type="EMBL" id="CP093313">
    <property type="protein sequence ID" value="UWZ81740.1"/>
    <property type="molecule type" value="Genomic_DNA"/>
</dbReference>
<dbReference type="Proteomes" id="UP001059380">
    <property type="component" value="Chromosome"/>
</dbReference>
<reference evidence="2" key="1">
    <citation type="submission" date="2021-04" db="EMBL/GenBank/DDBJ databases">
        <title>Phylogenetic analysis of Acidobacteriaceae.</title>
        <authorList>
            <person name="Qiu L."/>
            <person name="Zhang Q."/>
        </authorList>
    </citation>
    <scope>NUCLEOTIDE SEQUENCE</scope>
    <source>
        <strain evidence="2">DSM 25168</strain>
    </source>
</reference>
<dbReference type="RefSeq" id="WP_260790611.1">
    <property type="nucleotide sequence ID" value="NZ_CP093313.1"/>
</dbReference>
<dbReference type="KEGG" id="orp:MOP44_14215"/>
<gene>
    <name evidence="2" type="ORF">MOP44_14215</name>
</gene>
<sequence length="822" mass="86647">MISDGYAQWYADRLWQMLPAIYRAMDTGPVHGAPGPLQELVNRIGAQAAVVRRNIDRLGQNQSIETCDDWGIPYIGDLVATRLVACLDSAAQRIDVAKTVYYRRRAGTVGVLEELAADIASRDARVVEFFRRLGRTRHQFDPPLSYQIENPITGPVGFTGNALEIAEGLIGAYSGTPAGGFADLRKTYPASNTGSAFDEYFYTADLRAGGQTLGHFNIRNLGVFLWWLKAFPIAGATPVSNGANPPCLTFDPTGRAIPLFAPSQRVAEAGSWGEHWVSPDEWELPVAIRETLWATVPDKLYPATFTPEAFSVGLIAAGSGAALPLSQLAIQPSAGRFSFVGGQPVGTLAVCYNFGLASEIGAGGYNTQILNDLPIPEVTTTISGGNGSDIDSALAAVTADANIEIADTLTYAGPTQTLTVPAGATVVVAARSGERPVLRWPTGAPQTWTIVGQAAASGNPTVLVLEGLLLQGADIVLQGSFDSVYLRMMTLDPGTSYAAPIPCPYEQPGPPPNPLPMYGTAIDGMPLAPVTLYVEGSVTNLILERTIVGPIRTRFGGAIESMTASDCILQSIPSHTVAKTGTLNNPTIFDSASLAASLKYQTNSLAKKAVTGNSALISDLNSYTPGTIPSSALIAAMTAAIQQFTAAEAEKAWPLALADLALGFAEGNVSLSRCTVLGASYTHRLSASESILDGLATVEDPQAGCVRFTAYAKGSNLHQPYRSVEITPGAPIFESRAFGNPEYAKLRSDADAQILAPGHGGSGCGDPNAQPAKPGTILEGAQNGSEMGVYCLEGIPLKRRGLALKFEEYSPIGQLPVWIDVD</sequence>
<organism evidence="2 3">
    <name type="scientific">Occallatibacter riparius</name>
    <dbReference type="NCBI Taxonomy" id="1002689"/>
    <lineage>
        <taxon>Bacteria</taxon>
        <taxon>Pseudomonadati</taxon>
        <taxon>Acidobacteriota</taxon>
        <taxon>Terriglobia</taxon>
        <taxon>Terriglobales</taxon>
        <taxon>Acidobacteriaceae</taxon>
        <taxon>Occallatibacter</taxon>
    </lineage>
</organism>
<evidence type="ECO:0000313" key="3">
    <source>
        <dbReference type="Proteomes" id="UP001059380"/>
    </source>
</evidence>
<protein>
    <submittedName>
        <fullName evidence="2">Uncharacterized protein</fullName>
    </submittedName>
</protein>
<feature type="region of interest" description="Disordered" evidence="1">
    <location>
        <begin position="757"/>
        <end position="776"/>
    </location>
</feature>
<evidence type="ECO:0000313" key="2">
    <source>
        <dbReference type="EMBL" id="UWZ81740.1"/>
    </source>
</evidence>
<dbReference type="AlphaFoldDB" id="A0A9J7BFF7"/>
<accession>A0A9J7BFF7</accession>
<evidence type="ECO:0000256" key="1">
    <source>
        <dbReference type="SAM" id="MobiDB-lite"/>
    </source>
</evidence>
<keyword evidence="3" id="KW-1185">Reference proteome</keyword>